<feature type="compositionally biased region" description="Low complexity" evidence="1">
    <location>
        <begin position="75"/>
        <end position="88"/>
    </location>
</feature>
<gene>
    <name evidence="2" type="ORF">H6G05_06830</name>
</gene>
<feature type="region of interest" description="Disordered" evidence="1">
    <location>
        <begin position="55"/>
        <end position="88"/>
    </location>
</feature>
<organism evidence="2 3">
    <name type="scientific">Phormidium tenue FACHB-1050</name>
    <dbReference type="NCBI Taxonomy" id="2692857"/>
    <lineage>
        <taxon>Bacteria</taxon>
        <taxon>Bacillati</taxon>
        <taxon>Cyanobacteriota</taxon>
        <taxon>Cyanophyceae</taxon>
        <taxon>Oscillatoriophycideae</taxon>
        <taxon>Oscillatoriales</taxon>
        <taxon>Oscillatoriaceae</taxon>
        <taxon>Phormidium</taxon>
    </lineage>
</organism>
<dbReference type="Proteomes" id="UP000618445">
    <property type="component" value="Unassembled WGS sequence"/>
</dbReference>
<evidence type="ECO:0000313" key="3">
    <source>
        <dbReference type="Proteomes" id="UP000618445"/>
    </source>
</evidence>
<feature type="compositionally biased region" description="Basic and acidic residues" evidence="1">
    <location>
        <begin position="109"/>
        <end position="120"/>
    </location>
</feature>
<comment type="caution">
    <text evidence="2">The sequence shown here is derived from an EMBL/GenBank/DDBJ whole genome shotgun (WGS) entry which is preliminary data.</text>
</comment>
<protein>
    <submittedName>
        <fullName evidence="2">Uncharacterized protein</fullName>
    </submittedName>
</protein>
<accession>A0ABR8C8Z5</accession>
<feature type="region of interest" description="Disordered" evidence="1">
    <location>
        <begin position="109"/>
        <end position="137"/>
    </location>
</feature>
<feature type="compositionally biased region" description="Polar residues" evidence="1">
    <location>
        <begin position="58"/>
        <end position="70"/>
    </location>
</feature>
<evidence type="ECO:0000313" key="2">
    <source>
        <dbReference type="EMBL" id="MBD2316560.1"/>
    </source>
</evidence>
<reference evidence="2 3" key="1">
    <citation type="journal article" date="2020" name="ISME J.">
        <title>Comparative genomics reveals insights into cyanobacterial evolution and habitat adaptation.</title>
        <authorList>
            <person name="Chen M.Y."/>
            <person name="Teng W.K."/>
            <person name="Zhao L."/>
            <person name="Hu C.X."/>
            <person name="Zhou Y.K."/>
            <person name="Han B.P."/>
            <person name="Song L.R."/>
            <person name="Shu W.S."/>
        </authorList>
    </citation>
    <scope>NUCLEOTIDE SEQUENCE [LARGE SCALE GENOMIC DNA]</scope>
    <source>
        <strain evidence="2 3">FACHB-1050</strain>
    </source>
</reference>
<dbReference type="EMBL" id="JACJQY010000007">
    <property type="protein sequence ID" value="MBD2316560.1"/>
    <property type="molecule type" value="Genomic_DNA"/>
</dbReference>
<sequence length="235" mass="26244">MITANPDLNMDQFMAVFNQVVELHSVHILAIAEREMSSATLRDLTMIDKDDVFDEEWQPSQVRNKGSDPNSGAADAQQVNTVTQDQNQSNYATQIQNLALTMFDSLSNLRRDSSDSKSESVETADIPSSPNQVTDAERDLKLARDCRELLQVKGKDDGNNLIFERPDGKGNYKFRLEKASDTMTLKAKDRPVNPILVESQGKVLESHVTDLDAANIARAVKMLNVQQSKPIENHK</sequence>
<evidence type="ECO:0000256" key="1">
    <source>
        <dbReference type="SAM" id="MobiDB-lite"/>
    </source>
</evidence>
<keyword evidence="3" id="KW-1185">Reference proteome</keyword>
<dbReference type="RefSeq" id="WP_190577447.1">
    <property type="nucleotide sequence ID" value="NZ_CAWPQU010000067.1"/>
</dbReference>
<name>A0ABR8C8Z5_9CYAN</name>
<proteinExistence type="predicted"/>